<proteinExistence type="predicted"/>
<dbReference type="PANTHER" id="PTHR33428">
    <property type="entry name" value="CHLOROPHYLLASE-2, CHLOROPLASTIC"/>
    <property type="match status" value="1"/>
</dbReference>
<gene>
    <name evidence="1" type="primary">CLH1_8</name>
    <name evidence="1" type="ORF">CK203_071963</name>
</gene>
<organism evidence="1 2">
    <name type="scientific">Vitis vinifera</name>
    <name type="common">Grape</name>
    <dbReference type="NCBI Taxonomy" id="29760"/>
    <lineage>
        <taxon>Eukaryota</taxon>
        <taxon>Viridiplantae</taxon>
        <taxon>Streptophyta</taxon>
        <taxon>Embryophyta</taxon>
        <taxon>Tracheophyta</taxon>
        <taxon>Spermatophyta</taxon>
        <taxon>Magnoliopsida</taxon>
        <taxon>eudicotyledons</taxon>
        <taxon>Gunneridae</taxon>
        <taxon>Pentapetalae</taxon>
        <taxon>rosids</taxon>
        <taxon>Vitales</taxon>
        <taxon>Vitaceae</taxon>
        <taxon>Viteae</taxon>
        <taxon>Vitis</taxon>
    </lineage>
</organism>
<protein>
    <submittedName>
        <fullName evidence="1">Chlorophyllase-1</fullName>
    </submittedName>
</protein>
<name>A0A438F3V5_VITVI</name>
<dbReference type="InterPro" id="IPR017395">
    <property type="entry name" value="Chlorophyllase-like"/>
</dbReference>
<evidence type="ECO:0000313" key="1">
    <source>
        <dbReference type="EMBL" id="RVW54688.1"/>
    </source>
</evidence>
<dbReference type="AlphaFoldDB" id="A0A438F3V5"/>
<reference evidence="1 2" key="1">
    <citation type="journal article" date="2018" name="PLoS Genet.">
        <title>Population sequencing reveals clonal diversity and ancestral inbreeding in the grapevine cultivar Chardonnay.</title>
        <authorList>
            <person name="Roach M.J."/>
            <person name="Johnson D.L."/>
            <person name="Bohlmann J."/>
            <person name="van Vuuren H.J."/>
            <person name="Jones S.J."/>
            <person name="Pretorius I.S."/>
            <person name="Schmidt S.A."/>
            <person name="Borneman A.R."/>
        </authorList>
    </citation>
    <scope>NUCLEOTIDE SEQUENCE [LARGE SCALE GENOMIC DNA]</scope>
    <source>
        <strain evidence="2">cv. Chardonnay</strain>
        <tissue evidence="1">Leaf</tissue>
    </source>
</reference>
<accession>A0A438F3V5</accession>
<comment type="caution">
    <text evidence="1">The sequence shown here is derived from an EMBL/GenBank/DDBJ whole genome shotgun (WGS) entry which is preliminary data.</text>
</comment>
<sequence>MNLKFLTLIGIDPVAGANKCMKMCPKILTGVPHSFNLDIPVMVIGTGLGGESVIGCIPCSCAPDGLNYAEFFNECKDNCLGFVIPDYGHMDMLDDDYCTNCIGTSIGAIMGSMCKSGKGDKTSMMECVGGLVVAMLMAHLEGETGDLDAIVDEPGIAPVKLEVVEDSEP</sequence>
<dbReference type="PANTHER" id="PTHR33428:SF10">
    <property type="entry name" value="CHLOROPHYLLASE-1"/>
    <property type="match status" value="1"/>
</dbReference>
<dbReference type="Pfam" id="PF07224">
    <property type="entry name" value="Chlorophyllase"/>
    <property type="match status" value="1"/>
</dbReference>
<dbReference type="EMBL" id="QGNW01001125">
    <property type="protein sequence ID" value="RVW54688.1"/>
    <property type="molecule type" value="Genomic_DNA"/>
</dbReference>
<evidence type="ECO:0000313" key="2">
    <source>
        <dbReference type="Proteomes" id="UP000288805"/>
    </source>
</evidence>
<dbReference type="Proteomes" id="UP000288805">
    <property type="component" value="Unassembled WGS sequence"/>
</dbReference>